<evidence type="ECO:0000313" key="19">
    <source>
        <dbReference type="Proteomes" id="UP000035265"/>
    </source>
</evidence>
<feature type="binding site" evidence="13">
    <location>
        <position position="559"/>
    </location>
    <ligand>
        <name>substrate</name>
    </ligand>
</feature>
<dbReference type="Proteomes" id="UP000035265">
    <property type="component" value="Unassembled WGS sequence"/>
</dbReference>
<feature type="domain" description="Pyruvate phosphate dikinase AMP/ATP-binding" evidence="16">
    <location>
        <begin position="19"/>
        <end position="55"/>
    </location>
</feature>
<dbReference type="Pfam" id="PF00391">
    <property type="entry name" value="PEP-utilizers"/>
    <property type="match status" value="1"/>
</dbReference>
<evidence type="ECO:0000256" key="8">
    <source>
        <dbReference type="ARBA" id="ARBA00022777"/>
    </source>
</evidence>
<gene>
    <name evidence="18" type="ORF">FB00_05860</name>
</gene>
<dbReference type="SUPFAM" id="SSF51621">
    <property type="entry name" value="Phosphoenolpyruvate/pyruvate domain"/>
    <property type="match status" value="1"/>
</dbReference>
<keyword evidence="10 14" id="KW-0460">Magnesium</keyword>
<dbReference type="STRING" id="264251.FB00_05860"/>
<evidence type="ECO:0000256" key="1">
    <source>
        <dbReference type="ARBA" id="ARBA00001946"/>
    </source>
</evidence>
<feature type="binding site" evidence="13">
    <location>
        <position position="615"/>
    </location>
    <ligand>
        <name>substrate</name>
    </ligand>
</feature>
<dbReference type="InterPro" id="IPR008279">
    <property type="entry name" value="PEP-util_enz_mobile_dom"/>
</dbReference>
<feature type="binding site" evidence="14">
    <location>
        <position position="774"/>
    </location>
    <ligand>
        <name>Mg(2+)</name>
        <dbReference type="ChEBI" id="CHEBI:18420"/>
    </ligand>
</feature>
<evidence type="ECO:0000256" key="6">
    <source>
        <dbReference type="ARBA" id="ARBA00022723"/>
    </source>
</evidence>
<dbReference type="SUPFAM" id="SSF56059">
    <property type="entry name" value="Glutathione synthetase ATP-binding domain-like"/>
    <property type="match status" value="1"/>
</dbReference>
<dbReference type="Gene3D" id="3.30.470.20">
    <property type="entry name" value="ATP-grasp fold, B domain"/>
    <property type="match status" value="1"/>
</dbReference>
<evidence type="ECO:0000256" key="13">
    <source>
        <dbReference type="PIRSR" id="PIRSR000853-2"/>
    </source>
</evidence>
<feature type="binding site" evidence="14">
    <location>
        <position position="798"/>
    </location>
    <ligand>
        <name>Mg(2+)</name>
        <dbReference type="ChEBI" id="CHEBI:18420"/>
    </ligand>
</feature>
<evidence type="ECO:0000256" key="11">
    <source>
        <dbReference type="PIRNR" id="PIRNR000853"/>
    </source>
</evidence>
<dbReference type="Pfam" id="PF02896">
    <property type="entry name" value="PEP-utilizers_C"/>
    <property type="match status" value="1"/>
</dbReference>
<dbReference type="NCBIfam" id="NF004531">
    <property type="entry name" value="PRK05878.1"/>
    <property type="match status" value="1"/>
</dbReference>
<feature type="binding site" evidence="13">
    <location>
        <position position="796"/>
    </location>
    <ligand>
        <name>substrate</name>
    </ligand>
</feature>
<dbReference type="GO" id="GO:0016301">
    <property type="term" value="F:kinase activity"/>
    <property type="evidence" value="ECO:0007669"/>
    <property type="project" value="UniProtKB-UniRule"/>
</dbReference>
<evidence type="ECO:0000256" key="5">
    <source>
        <dbReference type="ARBA" id="ARBA00022679"/>
    </source>
</evidence>
<keyword evidence="5 18" id="KW-0808">Transferase</keyword>
<comment type="catalytic activity">
    <reaction evidence="11">
        <text>pyruvate + phosphate + ATP = phosphoenolpyruvate + AMP + diphosphate + H(+)</text>
        <dbReference type="Rhea" id="RHEA:10756"/>
        <dbReference type="ChEBI" id="CHEBI:15361"/>
        <dbReference type="ChEBI" id="CHEBI:15378"/>
        <dbReference type="ChEBI" id="CHEBI:30616"/>
        <dbReference type="ChEBI" id="CHEBI:33019"/>
        <dbReference type="ChEBI" id="CHEBI:43474"/>
        <dbReference type="ChEBI" id="CHEBI:58702"/>
        <dbReference type="ChEBI" id="CHEBI:456215"/>
        <dbReference type="EC" id="2.7.9.1"/>
    </reaction>
</comment>
<dbReference type="Gene3D" id="1.20.80.30">
    <property type="match status" value="1"/>
</dbReference>
<keyword evidence="9" id="KW-0067">ATP-binding</keyword>
<dbReference type="Gene3D" id="3.20.20.60">
    <property type="entry name" value="Phosphoenolpyruvate-binding domains"/>
    <property type="match status" value="1"/>
</dbReference>
<dbReference type="InterPro" id="IPR013815">
    <property type="entry name" value="ATP_grasp_subdomain_1"/>
</dbReference>
<dbReference type="RefSeq" id="WP_047231881.1">
    <property type="nucleotide sequence ID" value="NZ_JNBQ01000003.1"/>
</dbReference>
<dbReference type="InterPro" id="IPR002192">
    <property type="entry name" value="PPDK_AMP/ATP-bd"/>
</dbReference>
<dbReference type="GO" id="GO:0005524">
    <property type="term" value="F:ATP binding"/>
    <property type="evidence" value="ECO:0007669"/>
    <property type="project" value="UniProtKB-UniRule"/>
</dbReference>
<sequence>MSDRYVYDLAEGRADMRALLGGKGAGVAEMRRIGVPVPDGFTVTTAACVAAMERGGSWPDGLWDEVVAHLDALEERTGRRLGARERPLLVSVRSGAVFSMPGMMDTILNLGISDDSVEGLAAESGNARFAWDSYRRFVQMYGEVVEGVPAHAFADELDALKARRGVAQDTDLDADDLRGLVATFRAVARQHTGEDLPTDPREQLRRSVDAVFASWGNPRAAVYRKANDIPDDLGTAVNVMQMVFGNKGATSATGVCFTRNPATGAKELYGEFLVDAQGEDVVAGIRTPRPLAEMETVLPDAFRELRATMDRLEQHYGDMQDIEFTVDDGALYLLQTRTGKRTAQAALRVARELVDEGVIDRDTALRRLDPAQLDQLLHPALDPGHGATPLTRGLNASPGAAVGRVVLDAETAAERGKAGEAVVLVRWETNPDDIAGVIAAQGVLTAHGGMTSHAAVVARGMGKPCVAGAGALRIDVEGRRVHVGDHVLTEDDTITLDGTTGDVYAGALPLVPPQVTDDFRAVLGWADDVRRLGVRANADTGEDAAKARELGAEGIGLCRTEHMFMAPDRLPVVREMILAETDAARTAALDRLLPMQQADFEEIFAAMSGLPVTIRLLDPPLHEFLPDLVEQSLLVQRLEDEVGDAGAPLHGTDAVFEGWAAAGGGGETTARLGRARRLLAQVRRLSEANPMLGTRGVRLALLHPQIAAMQVRAIARAALAVRAAGHDPRVEIMVPLVGFSEELRRMREVVDATMAEELGGVDAPLPYAVGTMIELPRAALVADRIAEHAEFFSFGTNDLTQTTLGISRDDAEGSFLTAYLEAGVVGTNPFATIDRDGVGELVHVGLERGRRARPGLHAGVCGEHGGDPASVALFDEIGLDYVSCSPYRVPIARLAAARSTLDRRDGARTTREA</sequence>
<feature type="binding site" evidence="13">
    <location>
        <position position="795"/>
    </location>
    <ligand>
        <name>substrate</name>
    </ligand>
</feature>
<keyword evidence="7" id="KW-0547">Nucleotide-binding</keyword>
<dbReference type="InterPro" id="IPR000121">
    <property type="entry name" value="PEP_util_C"/>
</dbReference>
<keyword evidence="8 18" id="KW-0418">Kinase</keyword>
<dbReference type="NCBIfam" id="TIGR01828">
    <property type="entry name" value="pyru_phos_dikin"/>
    <property type="match status" value="1"/>
</dbReference>
<feature type="active site" description="Tele-phosphohistidine intermediate" evidence="12">
    <location>
        <position position="453"/>
    </location>
</feature>
<dbReference type="AlphaFoldDB" id="A0A0H2KVE9"/>
<dbReference type="PANTHER" id="PTHR22931">
    <property type="entry name" value="PHOSPHOENOLPYRUVATE DIKINASE-RELATED"/>
    <property type="match status" value="1"/>
</dbReference>
<dbReference type="InterPro" id="IPR010121">
    <property type="entry name" value="Pyruvate_phosphate_dikinase"/>
</dbReference>
<dbReference type="Pfam" id="PF01326">
    <property type="entry name" value="PPDK_N"/>
    <property type="match status" value="3"/>
</dbReference>
<evidence type="ECO:0000313" key="18">
    <source>
        <dbReference type="EMBL" id="KLN35814.1"/>
    </source>
</evidence>
<dbReference type="EC" id="2.7.9.1" evidence="3 11"/>
<feature type="domain" description="PEP-utilising enzyme mobile" evidence="15">
    <location>
        <begin position="420"/>
        <end position="501"/>
    </location>
</feature>
<keyword evidence="6 14" id="KW-0479">Metal-binding</keyword>
<dbReference type="Gene3D" id="3.30.1490.20">
    <property type="entry name" value="ATP-grasp fold, A domain"/>
    <property type="match status" value="1"/>
</dbReference>
<organism evidence="18 19">
    <name type="scientific">Cellulosimicrobium funkei</name>
    <dbReference type="NCBI Taxonomy" id="264251"/>
    <lineage>
        <taxon>Bacteria</taxon>
        <taxon>Bacillati</taxon>
        <taxon>Actinomycetota</taxon>
        <taxon>Actinomycetes</taxon>
        <taxon>Micrococcales</taxon>
        <taxon>Promicromonosporaceae</taxon>
        <taxon>Cellulosimicrobium</taxon>
    </lineage>
</organism>
<accession>A0A0H2KVE9</accession>
<feature type="domain" description="Pyruvate phosphate dikinase AMP/ATP-binding" evidence="16">
    <location>
        <begin position="58"/>
        <end position="288"/>
    </location>
</feature>
<feature type="binding site" evidence="13">
    <location>
        <position position="774"/>
    </location>
    <ligand>
        <name>substrate</name>
    </ligand>
</feature>
<evidence type="ECO:0000256" key="9">
    <source>
        <dbReference type="ARBA" id="ARBA00022840"/>
    </source>
</evidence>
<dbReference type="InterPro" id="IPR015813">
    <property type="entry name" value="Pyrv/PenolPyrv_kinase-like_dom"/>
</dbReference>
<feature type="active site" description="Proton donor" evidence="12">
    <location>
        <position position="861"/>
    </location>
</feature>
<feature type="binding site" evidence="13">
    <location>
        <position position="798"/>
    </location>
    <ligand>
        <name>substrate</name>
    </ligand>
</feature>
<dbReference type="GO" id="GO:0050242">
    <property type="term" value="F:pyruvate, phosphate dikinase activity"/>
    <property type="evidence" value="ECO:0007669"/>
    <property type="project" value="UniProtKB-UniRule"/>
</dbReference>
<protein>
    <recommendedName>
        <fullName evidence="4 11">Pyruvate, phosphate dikinase</fullName>
        <ecNumber evidence="3 11">2.7.9.1</ecNumber>
    </recommendedName>
</protein>
<dbReference type="GO" id="GO:0046872">
    <property type="term" value="F:metal ion binding"/>
    <property type="evidence" value="ECO:0007669"/>
    <property type="project" value="UniProtKB-UniRule"/>
</dbReference>
<dbReference type="InterPro" id="IPR023151">
    <property type="entry name" value="PEP_util_CS"/>
</dbReference>
<dbReference type="PROSITE" id="PS00742">
    <property type="entry name" value="PEP_ENZYMES_2"/>
    <property type="match status" value="1"/>
</dbReference>
<evidence type="ECO:0000256" key="4">
    <source>
        <dbReference type="ARBA" id="ARBA00020138"/>
    </source>
</evidence>
<keyword evidence="19" id="KW-1185">Reference proteome</keyword>
<dbReference type="PATRIC" id="fig|264251.5.peg.1198"/>
<evidence type="ECO:0000256" key="10">
    <source>
        <dbReference type="ARBA" id="ARBA00022842"/>
    </source>
</evidence>
<dbReference type="Gene3D" id="1.10.189.10">
    <property type="entry name" value="Pyruvate Phosphate Dikinase, domain 2"/>
    <property type="match status" value="1"/>
</dbReference>
<comment type="cofactor">
    <cofactor evidence="1 11 14">
        <name>Mg(2+)</name>
        <dbReference type="ChEBI" id="CHEBI:18420"/>
    </cofactor>
</comment>
<evidence type="ECO:0000256" key="2">
    <source>
        <dbReference type="ARBA" id="ARBA00007837"/>
    </source>
</evidence>
<comment type="caution">
    <text evidence="18">The sequence shown here is derived from an EMBL/GenBank/DDBJ whole genome shotgun (WGS) entry which is preliminary data.</text>
</comment>
<keyword evidence="18" id="KW-0670">Pyruvate</keyword>
<feature type="binding site" evidence="13">
    <location>
        <position position="797"/>
    </location>
    <ligand>
        <name>substrate</name>
    </ligand>
</feature>
<name>A0A0H2KVE9_9MICO</name>
<dbReference type="PANTHER" id="PTHR22931:SF9">
    <property type="entry name" value="PYRUVATE, PHOSPHATE DIKINASE 1, CHLOROPLASTIC"/>
    <property type="match status" value="1"/>
</dbReference>
<evidence type="ECO:0000256" key="14">
    <source>
        <dbReference type="PIRSR" id="PIRSR000853-3"/>
    </source>
</evidence>
<dbReference type="InterPro" id="IPR040442">
    <property type="entry name" value="Pyrv_kinase-like_dom_sf"/>
</dbReference>
<dbReference type="InterPro" id="IPR018274">
    <property type="entry name" value="PEP_util_AS"/>
</dbReference>
<feature type="domain" description="Pyruvate phosphate dikinase AMP/ATP-binding" evidence="16">
    <location>
        <begin position="298"/>
        <end position="350"/>
    </location>
</feature>
<evidence type="ECO:0000256" key="3">
    <source>
        <dbReference type="ARBA" id="ARBA00011994"/>
    </source>
</evidence>
<reference evidence="18 19" key="1">
    <citation type="submission" date="2014-05" db="EMBL/GenBank/DDBJ databases">
        <title>Cellulosimicrobium funkei U11 genome.</title>
        <authorList>
            <person name="Hu C."/>
            <person name="Gong Y."/>
            <person name="Wan W."/>
            <person name="Jiang M."/>
        </authorList>
    </citation>
    <scope>NUCLEOTIDE SEQUENCE [LARGE SCALE GENOMIC DNA]</scope>
    <source>
        <strain evidence="18 19">U11</strain>
    </source>
</reference>
<evidence type="ECO:0000259" key="17">
    <source>
        <dbReference type="Pfam" id="PF02896"/>
    </source>
</evidence>
<comment type="similarity">
    <text evidence="2 11">Belongs to the PEP-utilizing enzyme family.</text>
</comment>
<evidence type="ECO:0000259" key="16">
    <source>
        <dbReference type="Pfam" id="PF01326"/>
    </source>
</evidence>
<feature type="domain" description="PEP-utilising enzyme C-terminal" evidence="17">
    <location>
        <begin position="518"/>
        <end position="899"/>
    </location>
</feature>
<proteinExistence type="inferred from homology"/>
<dbReference type="PROSITE" id="PS00370">
    <property type="entry name" value="PEP_ENZYMES_PHOS_SITE"/>
    <property type="match status" value="1"/>
</dbReference>
<dbReference type="InterPro" id="IPR036637">
    <property type="entry name" value="Phosphohistidine_dom_sf"/>
</dbReference>
<dbReference type="PIRSF" id="PIRSF000853">
    <property type="entry name" value="PPDK"/>
    <property type="match status" value="1"/>
</dbReference>
<dbReference type="EMBL" id="JNBQ01000003">
    <property type="protein sequence ID" value="KLN35814.1"/>
    <property type="molecule type" value="Genomic_DNA"/>
</dbReference>
<evidence type="ECO:0000256" key="12">
    <source>
        <dbReference type="PIRSR" id="PIRSR000853-1"/>
    </source>
</evidence>
<dbReference type="Gene3D" id="3.50.30.10">
    <property type="entry name" value="Phosphohistidine domain"/>
    <property type="match status" value="1"/>
</dbReference>
<evidence type="ECO:0000259" key="15">
    <source>
        <dbReference type="Pfam" id="PF00391"/>
    </source>
</evidence>
<evidence type="ECO:0000256" key="7">
    <source>
        <dbReference type="ARBA" id="ARBA00022741"/>
    </source>
</evidence>
<dbReference type="SUPFAM" id="SSF52009">
    <property type="entry name" value="Phosphohistidine domain"/>
    <property type="match status" value="1"/>
</dbReference>